<reference evidence="3" key="1">
    <citation type="submission" date="2021-03" db="EMBL/GenBank/DDBJ databases">
        <authorList>
            <person name="Tagirdzhanova G."/>
        </authorList>
    </citation>
    <scope>NUCLEOTIDE SEQUENCE</scope>
</reference>
<keyword evidence="2" id="KW-0732">Signal</keyword>
<dbReference type="AlphaFoldDB" id="A0A8H3J968"/>
<evidence type="ECO:0000256" key="1">
    <source>
        <dbReference type="SAM" id="MobiDB-lite"/>
    </source>
</evidence>
<protein>
    <submittedName>
        <fullName evidence="3">Uncharacterized protein</fullName>
    </submittedName>
</protein>
<feature type="region of interest" description="Disordered" evidence="1">
    <location>
        <begin position="217"/>
        <end position="238"/>
    </location>
</feature>
<feature type="signal peptide" evidence="2">
    <location>
        <begin position="1"/>
        <end position="22"/>
    </location>
</feature>
<proteinExistence type="predicted"/>
<dbReference type="InterPro" id="IPR037176">
    <property type="entry name" value="Osmotin/thaumatin-like_sf"/>
</dbReference>
<evidence type="ECO:0000313" key="4">
    <source>
        <dbReference type="Proteomes" id="UP000664203"/>
    </source>
</evidence>
<evidence type="ECO:0000256" key="2">
    <source>
        <dbReference type="SAM" id="SignalP"/>
    </source>
</evidence>
<keyword evidence="4" id="KW-1185">Reference proteome</keyword>
<dbReference type="SUPFAM" id="SSF49870">
    <property type="entry name" value="Osmotin, thaumatin-like protein"/>
    <property type="match status" value="1"/>
</dbReference>
<dbReference type="EMBL" id="CAJPDR010000850">
    <property type="protein sequence ID" value="CAF9942969.1"/>
    <property type="molecule type" value="Genomic_DNA"/>
</dbReference>
<sequence>MMQVHHLVALLSLFAAPLSVLAIPNGACDGQSDGLSITWSGNAENAYFTFNGGANTGPATGCTDLGSGFSGQVGISYLGANGQPHADGTILETNPTGYFDISYILGYTLPVLCSSNGASSGCAIDLFGSGTPCPSTVQDGVCQNPTGPGGSNDPGAYQGSAGAQPWCNACSPPDPFFAPCAGSAYTYPYDDGATVGPAVGSIQCCVGTACGATGREGNGKWGNNQPNRDPPCTTCSSGSRRSLLERRWSKEE</sequence>
<dbReference type="Proteomes" id="UP000664203">
    <property type="component" value="Unassembled WGS sequence"/>
</dbReference>
<dbReference type="OrthoDB" id="430315at2759"/>
<comment type="caution">
    <text evidence="3">The sequence shown here is derived from an EMBL/GenBank/DDBJ whole genome shotgun (WGS) entry which is preliminary data.</text>
</comment>
<gene>
    <name evidence="3" type="ORF">ALECFALPRED_010341</name>
</gene>
<evidence type="ECO:0000313" key="3">
    <source>
        <dbReference type="EMBL" id="CAF9942969.1"/>
    </source>
</evidence>
<accession>A0A8H3J968</accession>
<organism evidence="3 4">
    <name type="scientific">Alectoria fallacina</name>
    <dbReference type="NCBI Taxonomy" id="1903189"/>
    <lineage>
        <taxon>Eukaryota</taxon>
        <taxon>Fungi</taxon>
        <taxon>Dikarya</taxon>
        <taxon>Ascomycota</taxon>
        <taxon>Pezizomycotina</taxon>
        <taxon>Lecanoromycetes</taxon>
        <taxon>OSLEUM clade</taxon>
        <taxon>Lecanoromycetidae</taxon>
        <taxon>Lecanorales</taxon>
        <taxon>Lecanorineae</taxon>
        <taxon>Parmeliaceae</taxon>
        <taxon>Alectoria</taxon>
    </lineage>
</organism>
<name>A0A8H3J968_9LECA</name>
<feature type="chain" id="PRO_5034484624" evidence="2">
    <location>
        <begin position="23"/>
        <end position="252"/>
    </location>
</feature>